<protein>
    <recommendedName>
        <fullName evidence="8">Beta-galactosidase</fullName>
    </recommendedName>
</protein>
<name>A0ABU5HR30_9BACE</name>
<feature type="chain" id="PRO_5046354584" description="Beta-galactosidase" evidence="3">
    <location>
        <begin position="19"/>
        <end position="254"/>
    </location>
</feature>
<dbReference type="InterPro" id="IPR048913">
    <property type="entry name" value="BetaGal_gal-bd"/>
</dbReference>
<evidence type="ECO:0000313" key="6">
    <source>
        <dbReference type="EMBL" id="MDY7258401.1"/>
    </source>
</evidence>
<dbReference type="EMBL" id="JARZAK010000006">
    <property type="protein sequence ID" value="MDY7258401.1"/>
    <property type="molecule type" value="Genomic_DNA"/>
</dbReference>
<organism evidence="6 7">
    <name type="scientific">Bacteroides vicugnae</name>
    <dbReference type="NCBI Taxonomy" id="3037989"/>
    <lineage>
        <taxon>Bacteria</taxon>
        <taxon>Pseudomonadati</taxon>
        <taxon>Bacteroidota</taxon>
        <taxon>Bacteroidia</taxon>
        <taxon>Bacteroidales</taxon>
        <taxon>Bacteroidaceae</taxon>
        <taxon>Bacteroides</taxon>
    </lineage>
</organism>
<feature type="signal peptide" evidence="3">
    <location>
        <begin position="1"/>
        <end position="18"/>
    </location>
</feature>
<keyword evidence="7" id="KW-1185">Reference proteome</keyword>
<dbReference type="RefSeq" id="WP_229128605.1">
    <property type="nucleotide sequence ID" value="NZ_JARZAK010000006.1"/>
</dbReference>
<gene>
    <name evidence="6" type="ORF">QHG74_11820</name>
</gene>
<reference evidence="6 7" key="1">
    <citation type="submission" date="2023-04" db="EMBL/GenBank/DDBJ databases">
        <title>Bacteroides pacosi sp. nov., isolated from the fecal material of an alpaca.</title>
        <authorList>
            <person name="Miller S."/>
            <person name="Hendry M."/>
            <person name="King J."/>
            <person name="Sankaranarayanan K."/>
            <person name="Lawson P.A."/>
        </authorList>
    </citation>
    <scope>NUCLEOTIDE SEQUENCE [LARGE SCALE GENOMIC DNA]</scope>
    <source>
        <strain evidence="6 7">A2-P53</strain>
    </source>
</reference>
<proteinExistence type="predicted"/>
<evidence type="ECO:0000259" key="4">
    <source>
        <dbReference type="Pfam" id="PF21317"/>
    </source>
</evidence>
<evidence type="ECO:0000259" key="5">
    <source>
        <dbReference type="Pfam" id="PF21467"/>
    </source>
</evidence>
<dbReference type="InterPro" id="IPR001944">
    <property type="entry name" value="Glycoside_Hdrlase_35"/>
</dbReference>
<feature type="domain" description="Beta-galactosidase 1-like first all-beta" evidence="4">
    <location>
        <begin position="44"/>
        <end position="151"/>
    </location>
</feature>
<dbReference type="Pfam" id="PF21317">
    <property type="entry name" value="BetaGal_ABD_1"/>
    <property type="match status" value="1"/>
</dbReference>
<evidence type="ECO:0008006" key="8">
    <source>
        <dbReference type="Google" id="ProtNLM"/>
    </source>
</evidence>
<keyword evidence="3" id="KW-0732">Signal</keyword>
<dbReference type="InterPro" id="IPR048912">
    <property type="entry name" value="BetaGal1-like_ABD1"/>
</dbReference>
<evidence type="ECO:0000313" key="7">
    <source>
        <dbReference type="Proteomes" id="UP001292913"/>
    </source>
</evidence>
<keyword evidence="1" id="KW-0378">Hydrolase</keyword>
<dbReference type="InterPro" id="IPR008979">
    <property type="entry name" value="Galactose-bd-like_sf"/>
</dbReference>
<dbReference type="SUPFAM" id="SSF49785">
    <property type="entry name" value="Galactose-binding domain-like"/>
    <property type="match status" value="1"/>
</dbReference>
<dbReference type="Pfam" id="PF21467">
    <property type="entry name" value="BetaGal_gal-bd"/>
    <property type="match status" value="1"/>
</dbReference>
<evidence type="ECO:0000256" key="1">
    <source>
        <dbReference type="ARBA" id="ARBA00022801"/>
    </source>
</evidence>
<comment type="caution">
    <text evidence="6">The sequence shown here is derived from an EMBL/GenBank/DDBJ whole genome shotgun (WGS) entry which is preliminary data.</text>
</comment>
<dbReference type="Gene3D" id="2.60.120.260">
    <property type="entry name" value="Galactose-binding domain-like"/>
    <property type="match status" value="1"/>
</dbReference>
<dbReference type="PANTHER" id="PTHR23421">
    <property type="entry name" value="BETA-GALACTOSIDASE RELATED"/>
    <property type="match status" value="1"/>
</dbReference>
<feature type="domain" description="Beta-galactosidase galactose-binding" evidence="5">
    <location>
        <begin position="172"/>
        <end position="230"/>
    </location>
</feature>
<evidence type="ECO:0000256" key="3">
    <source>
        <dbReference type="SAM" id="SignalP"/>
    </source>
</evidence>
<dbReference type="Proteomes" id="UP001292913">
    <property type="component" value="Unassembled WGS sequence"/>
</dbReference>
<sequence>MKSFSLILGLLFMTSVSAQEIQMSETASLEQIYGEVQEAQELLPMNELGIEFGYALYETTVTAGEKNPVLALENVRDYASVYVDGRLQGWITEEKKTIALQMSAGEHTLQLYAENIGRITYGPEILDNSKGLFGSITLSGTEIENWKMIPLAVRECSVGELTFTPQANGGIPCFYKGLFTVETPAETYLDVSGWGMGEVWVNGHYAGSYWEQNAQQSIQLPADILQKGTNSLIVFELKSNGKRIMRLSDKAIFN</sequence>
<keyword evidence="2" id="KW-0326">Glycosidase</keyword>
<accession>A0ABU5HR30</accession>
<evidence type="ECO:0000256" key="2">
    <source>
        <dbReference type="ARBA" id="ARBA00023295"/>
    </source>
</evidence>